<comment type="caution">
    <text evidence="9">The sequence shown here is derived from an EMBL/GenBank/DDBJ whole genome shotgun (WGS) entry which is preliminary data.</text>
</comment>
<dbReference type="AlphaFoldDB" id="A0A2M8QDH8"/>
<dbReference type="Pfam" id="PF07687">
    <property type="entry name" value="M20_dimer"/>
    <property type="match status" value="1"/>
</dbReference>
<feature type="domain" description="Peptidase M20 dimerisation" evidence="8">
    <location>
        <begin position="219"/>
        <end position="333"/>
    </location>
</feature>
<dbReference type="InterPro" id="IPR011650">
    <property type="entry name" value="Peptidase_M20_dimer"/>
</dbReference>
<evidence type="ECO:0000256" key="2">
    <source>
        <dbReference type="ARBA" id="ARBA00001947"/>
    </source>
</evidence>
<dbReference type="PANTHER" id="PTHR43808:SF25">
    <property type="entry name" value="PEPTIDASE M20 DIMERISATION DOMAIN-CONTAINING PROTEIN"/>
    <property type="match status" value="1"/>
</dbReference>
<sequence length="452" mass="48853">MDDPSLIARLDAWLDARADELVDTIVRLVRIPSVVGHEAKAQAFMRDRYLAAGLDVDVFEADREALRQHPAFVDSGVSFAGRPNVVATWVGAGGGRSLILNGHTDVVSPEPRSAWAIDPFAGQVALPGAPSAMPGPPIRGRRGRLYGRGAQDMKSGLIASLFAVRALKEIGVRLKGDLILESVIEEEAGGGGGTLACFMRGYQADGFIATEPHWRDVAIAHPGILYFRVVVEGRSAHAGRAHQGINAAVEMAPIISALGEWDRERADSLHHELFERLDPTARRSCHLNVGVVRAGDWPSTVPGRAEVEVRMSFVPGETEASVKRAIAERIHAVAQRSAWLREHPPRIEFFGWHTDPWLQDEHHPFVQAFAQCLRDARPDPDVDEPPILAGITAGLDTRFAGLFGVPALAWGPNGAGLHGANEYVELDSVIAVTRTLAIFAMRWCGVATAPVG</sequence>
<evidence type="ECO:0000256" key="7">
    <source>
        <dbReference type="ARBA" id="ARBA00023285"/>
    </source>
</evidence>
<gene>
    <name evidence="9" type="ORF">CUN48_06360</name>
</gene>
<proteinExistence type="inferred from homology"/>
<dbReference type="Gene3D" id="3.30.70.360">
    <property type="match status" value="1"/>
</dbReference>
<comment type="cofactor">
    <cofactor evidence="2">
        <name>Zn(2+)</name>
        <dbReference type="ChEBI" id="CHEBI:29105"/>
    </cofactor>
</comment>
<dbReference type="SUPFAM" id="SSF55031">
    <property type="entry name" value="Bacterial exopeptidase dimerisation domain"/>
    <property type="match status" value="1"/>
</dbReference>
<dbReference type="SUPFAM" id="SSF53187">
    <property type="entry name" value="Zn-dependent exopeptidases"/>
    <property type="match status" value="1"/>
</dbReference>
<evidence type="ECO:0000256" key="5">
    <source>
        <dbReference type="ARBA" id="ARBA00022801"/>
    </source>
</evidence>
<organism evidence="9 10">
    <name type="scientific">Candidatus Thermofonsia Clade 3 bacterium</name>
    <dbReference type="NCBI Taxonomy" id="2364212"/>
    <lineage>
        <taxon>Bacteria</taxon>
        <taxon>Bacillati</taxon>
        <taxon>Chloroflexota</taxon>
        <taxon>Candidatus Thermofontia</taxon>
        <taxon>Candidatus Thermofonsia Clade 3</taxon>
    </lineage>
</organism>
<keyword evidence="7" id="KW-0170">Cobalt</keyword>
<comment type="cofactor">
    <cofactor evidence="1">
        <name>Co(2+)</name>
        <dbReference type="ChEBI" id="CHEBI:48828"/>
    </cofactor>
</comment>
<dbReference type="Pfam" id="PF01546">
    <property type="entry name" value="Peptidase_M20"/>
    <property type="match status" value="1"/>
</dbReference>
<evidence type="ECO:0000256" key="3">
    <source>
        <dbReference type="ARBA" id="ARBA00006247"/>
    </source>
</evidence>
<dbReference type="InterPro" id="IPR002933">
    <property type="entry name" value="Peptidase_M20"/>
</dbReference>
<name>A0A2M8QDH8_9CHLR</name>
<evidence type="ECO:0000256" key="1">
    <source>
        <dbReference type="ARBA" id="ARBA00001941"/>
    </source>
</evidence>
<dbReference type="PANTHER" id="PTHR43808">
    <property type="entry name" value="ACETYLORNITHINE DEACETYLASE"/>
    <property type="match status" value="1"/>
</dbReference>
<dbReference type="InterPro" id="IPR010182">
    <property type="entry name" value="ArgE/DapE"/>
</dbReference>
<evidence type="ECO:0000259" key="8">
    <source>
        <dbReference type="Pfam" id="PF07687"/>
    </source>
</evidence>
<comment type="similarity">
    <text evidence="3">Belongs to the peptidase M20A family.</text>
</comment>
<protein>
    <submittedName>
        <fullName evidence="9">Acetylornithine deacetylase</fullName>
    </submittedName>
</protein>
<keyword evidence="4" id="KW-0479">Metal-binding</keyword>
<keyword evidence="5" id="KW-0378">Hydrolase</keyword>
<evidence type="ECO:0000256" key="6">
    <source>
        <dbReference type="ARBA" id="ARBA00022833"/>
    </source>
</evidence>
<dbReference type="NCBIfam" id="TIGR01910">
    <property type="entry name" value="DapE-ArgE"/>
    <property type="match status" value="1"/>
</dbReference>
<dbReference type="GO" id="GO:0016787">
    <property type="term" value="F:hydrolase activity"/>
    <property type="evidence" value="ECO:0007669"/>
    <property type="project" value="UniProtKB-KW"/>
</dbReference>
<evidence type="ECO:0000313" key="10">
    <source>
        <dbReference type="Proteomes" id="UP000230790"/>
    </source>
</evidence>
<dbReference type="GO" id="GO:0046872">
    <property type="term" value="F:metal ion binding"/>
    <property type="evidence" value="ECO:0007669"/>
    <property type="project" value="UniProtKB-KW"/>
</dbReference>
<dbReference type="Gene3D" id="3.40.630.10">
    <property type="entry name" value="Zn peptidases"/>
    <property type="match status" value="1"/>
</dbReference>
<dbReference type="InterPro" id="IPR036264">
    <property type="entry name" value="Bact_exopeptidase_dim_dom"/>
</dbReference>
<dbReference type="InterPro" id="IPR050072">
    <property type="entry name" value="Peptidase_M20A"/>
</dbReference>
<evidence type="ECO:0000313" key="9">
    <source>
        <dbReference type="EMBL" id="PJF47859.1"/>
    </source>
</evidence>
<reference evidence="9 10" key="1">
    <citation type="submission" date="2017-11" db="EMBL/GenBank/DDBJ databases">
        <title>Evolution of Phototrophy in the Chloroflexi Phylum Driven by Horizontal Gene Transfer.</title>
        <authorList>
            <person name="Ward L.M."/>
            <person name="Hemp J."/>
            <person name="Shih P.M."/>
            <person name="Mcglynn S.E."/>
            <person name="Fischer W."/>
        </authorList>
    </citation>
    <scope>NUCLEOTIDE SEQUENCE [LARGE SCALE GENOMIC DNA]</scope>
    <source>
        <strain evidence="9">JP3_7</strain>
    </source>
</reference>
<dbReference type="EMBL" id="PGTN01000032">
    <property type="protein sequence ID" value="PJF47859.1"/>
    <property type="molecule type" value="Genomic_DNA"/>
</dbReference>
<keyword evidence="6" id="KW-0862">Zinc</keyword>
<evidence type="ECO:0000256" key="4">
    <source>
        <dbReference type="ARBA" id="ARBA00022723"/>
    </source>
</evidence>
<accession>A0A2M8QDH8</accession>
<dbReference type="Proteomes" id="UP000230790">
    <property type="component" value="Unassembled WGS sequence"/>
</dbReference>